<dbReference type="EMBL" id="JALJOR010000018">
    <property type="protein sequence ID" value="KAK9804233.1"/>
    <property type="molecule type" value="Genomic_DNA"/>
</dbReference>
<comment type="caution">
    <text evidence="4">The sequence shown here is derived from an EMBL/GenBank/DDBJ whole genome shotgun (WGS) entry which is preliminary data.</text>
</comment>
<keyword evidence="1" id="KW-0479">Metal-binding</keyword>
<dbReference type="GO" id="GO:0046872">
    <property type="term" value="F:metal ion binding"/>
    <property type="evidence" value="ECO:0007669"/>
    <property type="project" value="UniProtKB-KW"/>
</dbReference>
<name>A0AAW1P894_9CHLO</name>
<evidence type="ECO:0000313" key="4">
    <source>
        <dbReference type="EMBL" id="KAK9804233.1"/>
    </source>
</evidence>
<evidence type="ECO:0000256" key="1">
    <source>
        <dbReference type="RuleBase" id="RU003682"/>
    </source>
</evidence>
<sequence>MFVRHAAKRVAGYRQASTFTSIPVIDATALVQPNQRAAAKAAVAAQLHAACRDVGFFYVKNHGIPAALQQGILQQARAWFDLPEAVKNEILIRPDKHFRGYQRLGANVTRYDGGYQRDWHEAIDLYREADAAAVAAQGLPASPIHGPNQWPVQRPAFDQLLRLYLNSMLGLGSSLMRGIALGLGLEEHFFDGQRAAIQDSYWCARVIHYPPLTEGTFHRSSASENDASSSDPAGSSGTAASAAAAKLHDAAAAALKGAEVDRAVQLSCGEHTDYGLLTLVNQEDHVTALQVKNARGEWIPATPIPGTFVCNIGDMLKVWSNGLYKPTAHRVINADPSLSRISIPFFYEPAFEARVEPVARLCSADRPPQFPPVRYGNHLESKVLNNFEL</sequence>
<reference evidence="4 5" key="1">
    <citation type="journal article" date="2024" name="Nat. Commun.">
        <title>Phylogenomics reveals the evolutionary origins of lichenization in chlorophyte algae.</title>
        <authorList>
            <person name="Puginier C."/>
            <person name="Libourel C."/>
            <person name="Otte J."/>
            <person name="Skaloud P."/>
            <person name="Haon M."/>
            <person name="Grisel S."/>
            <person name="Petersen M."/>
            <person name="Berrin J.G."/>
            <person name="Delaux P.M."/>
            <person name="Dal Grande F."/>
            <person name="Keller J."/>
        </authorList>
    </citation>
    <scope>NUCLEOTIDE SEQUENCE [LARGE SCALE GENOMIC DNA]</scope>
    <source>
        <strain evidence="4 5">SAG 2043</strain>
    </source>
</reference>
<feature type="region of interest" description="Disordered" evidence="2">
    <location>
        <begin position="218"/>
        <end position="238"/>
    </location>
</feature>
<keyword evidence="5" id="KW-1185">Reference proteome</keyword>
<comment type="similarity">
    <text evidence="1">Belongs to the iron/ascorbate-dependent oxidoreductase family.</text>
</comment>
<keyword evidence="1" id="KW-0560">Oxidoreductase</keyword>
<dbReference type="PRINTS" id="PR00682">
    <property type="entry name" value="IPNSYNTHASE"/>
</dbReference>
<dbReference type="InterPro" id="IPR026992">
    <property type="entry name" value="DIOX_N"/>
</dbReference>
<keyword evidence="1" id="KW-0408">Iron</keyword>
<evidence type="ECO:0000313" key="5">
    <source>
        <dbReference type="Proteomes" id="UP001489004"/>
    </source>
</evidence>
<dbReference type="PROSITE" id="PS51471">
    <property type="entry name" value="FE2OG_OXY"/>
    <property type="match status" value="1"/>
</dbReference>
<dbReference type="GO" id="GO:0016491">
    <property type="term" value="F:oxidoreductase activity"/>
    <property type="evidence" value="ECO:0007669"/>
    <property type="project" value="UniProtKB-KW"/>
</dbReference>
<proteinExistence type="inferred from homology"/>
<dbReference type="Gene3D" id="2.60.120.330">
    <property type="entry name" value="B-lactam Antibiotic, Isopenicillin N Synthase, Chain"/>
    <property type="match status" value="1"/>
</dbReference>
<protein>
    <recommendedName>
        <fullName evidence="3">Fe2OG dioxygenase domain-containing protein</fullName>
    </recommendedName>
</protein>
<feature type="compositionally biased region" description="Low complexity" evidence="2">
    <location>
        <begin position="220"/>
        <end position="238"/>
    </location>
</feature>
<evidence type="ECO:0000256" key="2">
    <source>
        <dbReference type="SAM" id="MobiDB-lite"/>
    </source>
</evidence>
<dbReference type="SUPFAM" id="SSF51197">
    <property type="entry name" value="Clavaminate synthase-like"/>
    <property type="match status" value="1"/>
</dbReference>
<dbReference type="InterPro" id="IPR005123">
    <property type="entry name" value="Oxoglu/Fe-dep_dioxygenase_dom"/>
</dbReference>
<dbReference type="AlphaFoldDB" id="A0AAW1P894"/>
<dbReference type="Pfam" id="PF14226">
    <property type="entry name" value="DIOX_N"/>
    <property type="match status" value="1"/>
</dbReference>
<dbReference type="PANTHER" id="PTHR47990">
    <property type="entry name" value="2-OXOGLUTARATE (2OG) AND FE(II)-DEPENDENT OXYGENASE SUPERFAMILY PROTEIN-RELATED"/>
    <property type="match status" value="1"/>
</dbReference>
<feature type="domain" description="Fe2OG dioxygenase" evidence="3">
    <location>
        <begin position="238"/>
        <end position="349"/>
    </location>
</feature>
<dbReference type="Pfam" id="PF03171">
    <property type="entry name" value="2OG-FeII_Oxy"/>
    <property type="match status" value="1"/>
</dbReference>
<dbReference type="InterPro" id="IPR044861">
    <property type="entry name" value="IPNS-like_FE2OG_OXY"/>
</dbReference>
<organism evidence="4 5">
    <name type="scientific">[Myrmecia] bisecta</name>
    <dbReference type="NCBI Taxonomy" id="41462"/>
    <lineage>
        <taxon>Eukaryota</taxon>
        <taxon>Viridiplantae</taxon>
        <taxon>Chlorophyta</taxon>
        <taxon>core chlorophytes</taxon>
        <taxon>Trebouxiophyceae</taxon>
        <taxon>Trebouxiales</taxon>
        <taxon>Trebouxiaceae</taxon>
        <taxon>Myrmecia</taxon>
    </lineage>
</organism>
<dbReference type="InterPro" id="IPR050231">
    <property type="entry name" value="Iron_ascorbate_oxido_reductase"/>
</dbReference>
<evidence type="ECO:0000259" key="3">
    <source>
        <dbReference type="PROSITE" id="PS51471"/>
    </source>
</evidence>
<gene>
    <name evidence="4" type="ORF">WJX72_002642</name>
</gene>
<dbReference type="Proteomes" id="UP001489004">
    <property type="component" value="Unassembled WGS sequence"/>
</dbReference>
<accession>A0AAW1P894</accession>
<dbReference type="InterPro" id="IPR027443">
    <property type="entry name" value="IPNS-like_sf"/>
</dbReference>